<keyword evidence="4" id="KW-1185">Reference proteome</keyword>
<protein>
    <submittedName>
        <fullName evidence="3">Substrate-binding domain-containing protein</fullName>
    </submittedName>
</protein>
<dbReference type="InterPro" id="IPR024370">
    <property type="entry name" value="PBP_domain"/>
</dbReference>
<dbReference type="SUPFAM" id="SSF53850">
    <property type="entry name" value="Periplasmic binding protein-like II"/>
    <property type="match status" value="1"/>
</dbReference>
<comment type="caution">
    <text evidence="3">The sequence shown here is derived from an EMBL/GenBank/DDBJ whole genome shotgun (WGS) entry which is preliminary data.</text>
</comment>
<evidence type="ECO:0000259" key="2">
    <source>
        <dbReference type="Pfam" id="PF12849"/>
    </source>
</evidence>
<dbReference type="Proteomes" id="UP001596306">
    <property type="component" value="Unassembled WGS sequence"/>
</dbReference>
<keyword evidence="1" id="KW-0732">Signal</keyword>
<feature type="domain" description="PBP" evidence="2">
    <location>
        <begin position="85"/>
        <end position="314"/>
    </location>
</feature>
<name>A0ABW1VEZ1_9MICO</name>
<feature type="chain" id="PRO_5045771578" evidence="1">
    <location>
        <begin position="31"/>
        <end position="352"/>
    </location>
</feature>
<reference evidence="4" key="1">
    <citation type="journal article" date="2019" name="Int. J. Syst. Evol. Microbiol.">
        <title>The Global Catalogue of Microorganisms (GCM) 10K type strain sequencing project: providing services to taxonomists for standard genome sequencing and annotation.</title>
        <authorList>
            <consortium name="The Broad Institute Genomics Platform"/>
            <consortium name="The Broad Institute Genome Sequencing Center for Infectious Disease"/>
            <person name="Wu L."/>
            <person name="Ma J."/>
        </authorList>
    </citation>
    <scope>NUCLEOTIDE SEQUENCE [LARGE SCALE GENOMIC DNA]</scope>
    <source>
        <strain evidence="4">CCUG 43304</strain>
    </source>
</reference>
<accession>A0ABW1VEZ1</accession>
<feature type="signal peptide" evidence="1">
    <location>
        <begin position="1"/>
        <end position="30"/>
    </location>
</feature>
<dbReference type="Gene3D" id="3.40.190.10">
    <property type="entry name" value="Periplasmic binding protein-like II"/>
    <property type="match status" value="2"/>
</dbReference>
<dbReference type="EMBL" id="JBHSTP010000002">
    <property type="protein sequence ID" value="MFC6356683.1"/>
    <property type="molecule type" value="Genomic_DNA"/>
</dbReference>
<dbReference type="RefSeq" id="WP_386731434.1">
    <property type="nucleotide sequence ID" value="NZ_JBHSTP010000002.1"/>
</dbReference>
<proteinExistence type="predicted"/>
<gene>
    <name evidence="3" type="ORF">ACFQB0_11250</name>
</gene>
<evidence type="ECO:0000313" key="4">
    <source>
        <dbReference type="Proteomes" id="UP001596306"/>
    </source>
</evidence>
<dbReference type="Pfam" id="PF12849">
    <property type="entry name" value="PBP_like_2"/>
    <property type="match status" value="1"/>
</dbReference>
<evidence type="ECO:0000256" key="1">
    <source>
        <dbReference type="SAM" id="SignalP"/>
    </source>
</evidence>
<sequence length="352" mass="35587">MKTKSVLRLGALGAIVAVALTAAIASPAMADPATNDKVLNGTGSDTTQDVMNGLASVIGGTALGSWDAIGSATIQVKSGGPIFNRPNGSGNGVKALTASINPEGTRTWGGVSITGQLDFARSSSGPSVTGTDLTYIPFAKDAVTFAVHEASDFPRDIPIGTAADAPTKFTLRNIYKCTVTSFSDSFGTPVTITPLIPQSGSGTRSFWQSKLGLSTEGFGTCVTDRGNTVQEHKGDAITGVGEIVPISIAQYIAQSNGKVNDARGYAELGKVAGKSPVVFSAGKPAMNSAFPINRSVYNVVATSRLGDSAIAAAFVGAGSAICSNTAEIQSYGFASLGASCGSVTTKGGYPAP</sequence>
<organism evidence="3 4">
    <name type="scientific">Luethyella okanaganae</name>
    <dbReference type="NCBI Taxonomy" id="69372"/>
    <lineage>
        <taxon>Bacteria</taxon>
        <taxon>Bacillati</taxon>
        <taxon>Actinomycetota</taxon>
        <taxon>Actinomycetes</taxon>
        <taxon>Micrococcales</taxon>
        <taxon>Microbacteriaceae</taxon>
        <taxon>Luethyella</taxon>
    </lineage>
</organism>
<evidence type="ECO:0000313" key="3">
    <source>
        <dbReference type="EMBL" id="MFC6356683.1"/>
    </source>
</evidence>